<name>A0A7S1LED0_NEODS</name>
<dbReference type="SMART" id="SM00698">
    <property type="entry name" value="MORN"/>
    <property type="match status" value="7"/>
</dbReference>
<dbReference type="FunFam" id="2.20.110.10:FF:000022">
    <property type="entry name" value="MORN repeat, putative"/>
    <property type="match status" value="1"/>
</dbReference>
<dbReference type="InterPro" id="IPR003409">
    <property type="entry name" value="MORN"/>
</dbReference>
<proteinExistence type="predicted"/>
<protein>
    <recommendedName>
        <fullName evidence="3">MORN repeat-containing protein 5</fullName>
    </recommendedName>
</protein>
<gene>
    <name evidence="2" type="ORF">NDES1114_LOCUS7707</name>
</gene>
<dbReference type="Gene3D" id="2.20.110.10">
    <property type="entry name" value="Histone H3 K4-specific methyltransferase SET7/9 N-terminal domain"/>
    <property type="match status" value="4"/>
</dbReference>
<dbReference type="AlphaFoldDB" id="A0A7S1LED0"/>
<keyword evidence="1" id="KW-0677">Repeat</keyword>
<dbReference type="EMBL" id="HBGF01011563">
    <property type="protein sequence ID" value="CAD9101945.1"/>
    <property type="molecule type" value="Transcribed_RNA"/>
</dbReference>
<dbReference type="PANTHER" id="PTHR23084:SF135">
    <property type="entry name" value="MORN REPEAT"/>
    <property type="match status" value="1"/>
</dbReference>
<dbReference type="Pfam" id="PF02493">
    <property type="entry name" value="MORN"/>
    <property type="match status" value="6"/>
</dbReference>
<evidence type="ECO:0000313" key="2">
    <source>
        <dbReference type="EMBL" id="CAD9101945.1"/>
    </source>
</evidence>
<evidence type="ECO:0008006" key="3">
    <source>
        <dbReference type="Google" id="ProtNLM"/>
    </source>
</evidence>
<dbReference type="SUPFAM" id="SSF82185">
    <property type="entry name" value="Histone H3 K4-specific methyltransferase SET7/9 N-terminal domain"/>
    <property type="match status" value="2"/>
</dbReference>
<sequence>MADDQSGLERKTYTYQSGAVYTGQFKGAKRHGQGHWRHPEGEVYEGQYEDNRQHGKGVYVFGKTGKMFVGDWARGMLHGAGVYYFNSDKTAFFVGTYEGDKKSGDGFYMYENNVLTAQTWKAGELVSEREATAAERVECARLVDEHERAVRPFAPQILGPLPAKLEVKNFQFPSGATYCGQFSGTKKFGQGYWAHPEGDSYEGFFENNRHHGWGVYVSGKSGKKYVGQWRHGVMHGWGVYFFTPQETEFFVGQYAEDKKHGIGMYHYAESGQSKEQLWSAGELVKETDADEEKVHDYLAAIRAIVKVVAPAAPRYHSEAFSS</sequence>
<reference evidence="2" key="1">
    <citation type="submission" date="2021-01" db="EMBL/GenBank/DDBJ databases">
        <authorList>
            <person name="Corre E."/>
            <person name="Pelletier E."/>
            <person name="Niang G."/>
            <person name="Scheremetjew M."/>
            <person name="Finn R."/>
            <person name="Kale V."/>
            <person name="Holt S."/>
            <person name="Cochrane G."/>
            <person name="Meng A."/>
            <person name="Brown T."/>
            <person name="Cohen L."/>
        </authorList>
    </citation>
    <scope>NUCLEOTIDE SEQUENCE</scope>
    <source>
        <strain evidence="2">CCAP 1951/1</strain>
    </source>
</reference>
<organism evidence="2">
    <name type="scientific">Neobodo designis</name>
    <name type="common">Flagellated protozoan</name>
    <name type="synonym">Bodo designis</name>
    <dbReference type="NCBI Taxonomy" id="312471"/>
    <lineage>
        <taxon>Eukaryota</taxon>
        <taxon>Discoba</taxon>
        <taxon>Euglenozoa</taxon>
        <taxon>Kinetoplastea</taxon>
        <taxon>Metakinetoplastina</taxon>
        <taxon>Neobodonida</taxon>
        <taxon>Neobodo</taxon>
    </lineage>
</organism>
<accession>A0A7S1LED0</accession>
<evidence type="ECO:0000256" key="1">
    <source>
        <dbReference type="ARBA" id="ARBA00022737"/>
    </source>
</evidence>
<dbReference type="PANTHER" id="PTHR23084">
    <property type="entry name" value="PHOSPHATIDYLINOSITOL-4-PHOSPHATE 5-KINASE RELATED"/>
    <property type="match status" value="1"/>
</dbReference>